<keyword evidence="2" id="KW-1133">Transmembrane helix</keyword>
<proteinExistence type="predicted"/>
<gene>
    <name evidence="4" type="ORF">Lalb_Chr20g0110531</name>
</gene>
<evidence type="ECO:0000256" key="1">
    <source>
        <dbReference type="SAM" id="MobiDB-lite"/>
    </source>
</evidence>
<name>A0A6A4NN22_LUPAL</name>
<keyword evidence="2" id="KW-0812">Transmembrane</keyword>
<evidence type="ECO:0000259" key="3">
    <source>
        <dbReference type="Pfam" id="PF25002"/>
    </source>
</evidence>
<accession>A0A6A4NN22</accession>
<dbReference type="AlphaFoldDB" id="A0A6A4NN22"/>
<feature type="region of interest" description="Disordered" evidence="1">
    <location>
        <begin position="1"/>
        <end position="21"/>
    </location>
</feature>
<comment type="caution">
    <text evidence="4">The sequence shown here is derived from an EMBL/GenBank/DDBJ whole genome shotgun (WGS) entry which is preliminary data.</text>
</comment>
<dbReference type="PANTHER" id="PTHR34960">
    <property type="entry name" value="EMB|CAB68146.1-RELATED"/>
    <property type="match status" value="1"/>
</dbReference>
<organism evidence="4 5">
    <name type="scientific">Lupinus albus</name>
    <name type="common">White lupine</name>
    <name type="synonym">Lupinus termis</name>
    <dbReference type="NCBI Taxonomy" id="3870"/>
    <lineage>
        <taxon>Eukaryota</taxon>
        <taxon>Viridiplantae</taxon>
        <taxon>Streptophyta</taxon>
        <taxon>Embryophyta</taxon>
        <taxon>Tracheophyta</taxon>
        <taxon>Spermatophyta</taxon>
        <taxon>Magnoliopsida</taxon>
        <taxon>eudicotyledons</taxon>
        <taxon>Gunneridae</taxon>
        <taxon>Pentapetalae</taxon>
        <taxon>rosids</taxon>
        <taxon>fabids</taxon>
        <taxon>Fabales</taxon>
        <taxon>Fabaceae</taxon>
        <taxon>Papilionoideae</taxon>
        <taxon>50 kb inversion clade</taxon>
        <taxon>genistoids sensu lato</taxon>
        <taxon>core genistoids</taxon>
        <taxon>Genisteae</taxon>
        <taxon>Lupinus</taxon>
    </lineage>
</organism>
<dbReference type="Proteomes" id="UP000447434">
    <property type="component" value="Chromosome 20"/>
</dbReference>
<dbReference type="Pfam" id="PF25002">
    <property type="entry name" value="DUF7780"/>
    <property type="match status" value="1"/>
</dbReference>
<reference evidence="5" key="1">
    <citation type="journal article" date="2020" name="Nat. Commun.">
        <title>Genome sequence of the cluster root forming white lupin.</title>
        <authorList>
            <person name="Hufnagel B."/>
            <person name="Marques A."/>
            <person name="Soriano A."/>
            <person name="Marques L."/>
            <person name="Divol F."/>
            <person name="Doumas P."/>
            <person name="Sallet E."/>
            <person name="Mancinotti D."/>
            <person name="Carrere S."/>
            <person name="Marande W."/>
            <person name="Arribat S."/>
            <person name="Keller J."/>
            <person name="Huneau C."/>
            <person name="Blein T."/>
            <person name="Aime D."/>
            <person name="Laguerre M."/>
            <person name="Taylor J."/>
            <person name="Schubert V."/>
            <person name="Nelson M."/>
            <person name="Geu-Flores F."/>
            <person name="Crespi M."/>
            <person name="Gallardo-Guerrero K."/>
            <person name="Delaux P.-M."/>
            <person name="Salse J."/>
            <person name="Berges H."/>
            <person name="Guyot R."/>
            <person name="Gouzy J."/>
            <person name="Peret B."/>
        </authorList>
    </citation>
    <scope>NUCLEOTIDE SEQUENCE [LARGE SCALE GENOMIC DNA]</scope>
    <source>
        <strain evidence="5">cv. Amiga</strain>
    </source>
</reference>
<feature type="transmembrane region" description="Helical" evidence="2">
    <location>
        <begin position="62"/>
        <end position="83"/>
    </location>
</feature>
<evidence type="ECO:0000313" key="5">
    <source>
        <dbReference type="Proteomes" id="UP000447434"/>
    </source>
</evidence>
<feature type="compositionally biased region" description="Low complexity" evidence="1">
    <location>
        <begin position="8"/>
        <end position="21"/>
    </location>
</feature>
<feature type="domain" description="DUF7780" evidence="3">
    <location>
        <begin position="119"/>
        <end position="426"/>
    </location>
</feature>
<protein>
    <recommendedName>
        <fullName evidence="3">DUF7780 domain-containing protein</fullName>
    </recommendedName>
</protein>
<dbReference type="InterPro" id="IPR056682">
    <property type="entry name" value="DUF7780"/>
</dbReference>
<dbReference type="PANTHER" id="PTHR34960:SF1">
    <property type="entry name" value="EMB|CAB68146.1-RELATED"/>
    <property type="match status" value="1"/>
</dbReference>
<keyword evidence="2" id="KW-0472">Membrane</keyword>
<evidence type="ECO:0000256" key="2">
    <source>
        <dbReference type="SAM" id="Phobius"/>
    </source>
</evidence>
<evidence type="ECO:0000313" key="4">
    <source>
        <dbReference type="EMBL" id="KAE9590710.1"/>
    </source>
</evidence>
<sequence length="483" mass="54252">MGFFTMPNSKAKSKATTSTSNNNHNGMDFLLVFFPQDNNNNNTKFNLCSSNPNNLILSKTQFTISICVLFLFFTLLIFTLSNFEPSFSNITPTLQKPLIIRKSKTQNLLFPKKHLSTTSHALQRMGTLYRRGTRSMLDLMICHVADETVEHDFRLFLRLIHRCGVTAKNDVVFLFSSPSTSSTFAHVIQQENNAFSSLVTLHSELPNSTTRFTKSEVSFDLTRFYSKKESEKMESIWGKRIRSNLSKVEEGESEMAGMNGGGGGELVLSYGSVLSFDATELDPENSLAGFLERVPLSLRRWACYPMLLGRVKRNFKHVVLVDVKNALIMKDPLGRVRNRSPESVFLFNKKNSDKTRLRVNSEVVTGGARGVRRLCNVMPVEIVRAAMQHNNKKKNSVSDSEILSQLVGNKFMWKKNNINFIISTESIPEASSLVGRNSGTANATSLLNHAIIQHGTSNNHNISSFINKEICSFVLDSSVYRDC</sequence>
<dbReference type="EMBL" id="WOCE01000020">
    <property type="protein sequence ID" value="KAE9590710.1"/>
    <property type="molecule type" value="Genomic_DNA"/>
</dbReference>
<dbReference type="OrthoDB" id="1921707at2759"/>
<keyword evidence="5" id="KW-1185">Reference proteome</keyword>